<proteinExistence type="predicted"/>
<sequence>MPDRRTFDATLKPNGTWKTSFSYTVSKAGTYPVKVQAWPQAWPVGVQDVNSKDNTASLNIVVEKQKPPEVSRESGIHSELGGS</sequence>
<dbReference type="Gene3D" id="2.60.40.10">
    <property type="entry name" value="Immunoglobulins"/>
    <property type="match status" value="1"/>
</dbReference>
<feature type="region of interest" description="Disordered" evidence="1">
    <location>
        <begin position="64"/>
        <end position="83"/>
    </location>
</feature>
<dbReference type="EMBL" id="LGFO01000022">
    <property type="protein sequence ID" value="KUK36979.1"/>
    <property type="molecule type" value="Genomic_DNA"/>
</dbReference>
<gene>
    <name evidence="2" type="ORF">XD66_0325</name>
</gene>
<feature type="compositionally biased region" description="Basic and acidic residues" evidence="1">
    <location>
        <begin position="64"/>
        <end position="76"/>
    </location>
</feature>
<dbReference type="InterPro" id="IPR013783">
    <property type="entry name" value="Ig-like_fold"/>
</dbReference>
<name>A0A101FH64_9THEO</name>
<evidence type="ECO:0000256" key="1">
    <source>
        <dbReference type="SAM" id="MobiDB-lite"/>
    </source>
</evidence>
<comment type="caution">
    <text evidence="2">The sequence shown here is derived from an EMBL/GenBank/DDBJ whole genome shotgun (WGS) entry which is preliminary data.</text>
</comment>
<reference evidence="3" key="1">
    <citation type="journal article" date="2015" name="MBio">
        <title>Genome-Resolved Metagenomic Analysis Reveals Roles for Candidate Phyla and Other Microbial Community Members in Biogeochemical Transformations in Oil Reservoirs.</title>
        <authorList>
            <person name="Hu P."/>
            <person name="Tom L."/>
            <person name="Singh A."/>
            <person name="Thomas B.C."/>
            <person name="Baker B.J."/>
            <person name="Piceno Y.M."/>
            <person name="Andersen G.L."/>
            <person name="Banfield J.F."/>
        </authorList>
    </citation>
    <scope>NUCLEOTIDE SEQUENCE [LARGE SCALE GENOMIC DNA]</scope>
</reference>
<evidence type="ECO:0000313" key="3">
    <source>
        <dbReference type="Proteomes" id="UP000053326"/>
    </source>
</evidence>
<dbReference type="AlphaFoldDB" id="A0A101FH64"/>
<organism evidence="2 3">
    <name type="scientific">Thermacetogenium phaeum</name>
    <dbReference type="NCBI Taxonomy" id="85874"/>
    <lineage>
        <taxon>Bacteria</taxon>
        <taxon>Bacillati</taxon>
        <taxon>Bacillota</taxon>
        <taxon>Clostridia</taxon>
        <taxon>Thermoanaerobacterales</taxon>
        <taxon>Thermoanaerobacteraceae</taxon>
        <taxon>Thermacetogenium</taxon>
    </lineage>
</organism>
<evidence type="ECO:0000313" key="2">
    <source>
        <dbReference type="EMBL" id="KUK36979.1"/>
    </source>
</evidence>
<dbReference type="Proteomes" id="UP000053326">
    <property type="component" value="Unassembled WGS sequence"/>
</dbReference>
<accession>A0A101FH64</accession>
<protein>
    <submittedName>
        <fullName evidence="2">Uncharacterized protein</fullName>
    </submittedName>
</protein>